<comment type="caution">
    <text evidence="1">The sequence shown here is derived from an EMBL/GenBank/DDBJ whole genome shotgun (WGS) entry which is preliminary data.</text>
</comment>
<evidence type="ECO:0000313" key="1">
    <source>
        <dbReference type="EMBL" id="KZR96572.1"/>
    </source>
</evidence>
<gene>
    <name evidence="1" type="ORF">APZ42_009017</name>
</gene>
<dbReference type="EMBL" id="LRGB01024490">
    <property type="protein sequence ID" value="KZR96572.1"/>
    <property type="molecule type" value="Genomic_DNA"/>
</dbReference>
<dbReference type="AlphaFoldDB" id="A0A164E9K5"/>
<organism evidence="1 2">
    <name type="scientific">Daphnia magna</name>
    <dbReference type="NCBI Taxonomy" id="35525"/>
    <lineage>
        <taxon>Eukaryota</taxon>
        <taxon>Metazoa</taxon>
        <taxon>Ecdysozoa</taxon>
        <taxon>Arthropoda</taxon>
        <taxon>Crustacea</taxon>
        <taxon>Branchiopoda</taxon>
        <taxon>Diplostraca</taxon>
        <taxon>Cladocera</taxon>
        <taxon>Anomopoda</taxon>
        <taxon>Daphniidae</taxon>
        <taxon>Daphnia</taxon>
    </lineage>
</organism>
<name>A0A164E9K5_9CRUS</name>
<reference evidence="1 2" key="1">
    <citation type="submission" date="2016-03" db="EMBL/GenBank/DDBJ databases">
        <title>EvidentialGene: Evidence-directed Construction of Genes on Genomes.</title>
        <authorList>
            <person name="Gilbert D.G."/>
            <person name="Choi J.-H."/>
            <person name="Mockaitis K."/>
            <person name="Colbourne J."/>
            <person name="Pfrender M."/>
        </authorList>
    </citation>
    <scope>NUCLEOTIDE SEQUENCE [LARGE SCALE GENOMIC DNA]</scope>
    <source>
        <strain evidence="1 2">Xinb3</strain>
        <tissue evidence="1">Complete organism</tissue>
    </source>
</reference>
<evidence type="ECO:0000313" key="2">
    <source>
        <dbReference type="Proteomes" id="UP000076858"/>
    </source>
</evidence>
<accession>A0A164E9K5</accession>
<protein>
    <submittedName>
        <fullName evidence="1">Uncharacterized protein</fullName>
    </submittedName>
</protein>
<dbReference type="Proteomes" id="UP000076858">
    <property type="component" value="Unassembled WGS sequence"/>
</dbReference>
<proteinExistence type="predicted"/>
<keyword evidence="2" id="KW-1185">Reference proteome</keyword>
<sequence length="53" mass="6024">MYLKISPNSPSPIFTREIGLEIFSPISPVLFRFGPISPSTEHFDFWGRILALT</sequence>